<reference evidence="2 3" key="1">
    <citation type="submission" date="2021-03" db="EMBL/GenBank/DDBJ databases">
        <title>Winogradskyella sp. nov., isolated from costal sediment.</title>
        <authorList>
            <person name="Gao C."/>
        </authorList>
    </citation>
    <scope>NUCLEOTIDE SEQUENCE [LARGE SCALE GENOMIC DNA]</scope>
    <source>
        <strain evidence="2 3">DF17</strain>
    </source>
</reference>
<gene>
    <name evidence="2" type="ORF">J4050_01850</name>
</gene>
<accession>A0ABS3SYB3</accession>
<proteinExistence type="predicted"/>
<feature type="region of interest" description="Disordered" evidence="1">
    <location>
        <begin position="36"/>
        <end position="56"/>
    </location>
</feature>
<evidence type="ECO:0000313" key="2">
    <source>
        <dbReference type="EMBL" id="MBO3115470.1"/>
    </source>
</evidence>
<keyword evidence="3" id="KW-1185">Reference proteome</keyword>
<dbReference type="Proteomes" id="UP000676776">
    <property type="component" value="Unassembled WGS sequence"/>
</dbReference>
<dbReference type="EMBL" id="JAGEVF010000001">
    <property type="protein sequence ID" value="MBO3115470.1"/>
    <property type="molecule type" value="Genomic_DNA"/>
</dbReference>
<evidence type="ECO:0000313" key="3">
    <source>
        <dbReference type="Proteomes" id="UP000676776"/>
    </source>
</evidence>
<dbReference type="RefSeq" id="WP_208152232.1">
    <property type="nucleotide sequence ID" value="NZ_JAGEVF010000001.1"/>
</dbReference>
<evidence type="ECO:0000256" key="1">
    <source>
        <dbReference type="SAM" id="MobiDB-lite"/>
    </source>
</evidence>
<organism evidence="2 3">
    <name type="scientific">Winogradskyella pelagia</name>
    <dbReference type="NCBI Taxonomy" id="2819984"/>
    <lineage>
        <taxon>Bacteria</taxon>
        <taxon>Pseudomonadati</taxon>
        <taxon>Bacteroidota</taxon>
        <taxon>Flavobacteriia</taxon>
        <taxon>Flavobacteriales</taxon>
        <taxon>Flavobacteriaceae</taxon>
        <taxon>Winogradskyella</taxon>
    </lineage>
</organism>
<comment type="caution">
    <text evidence="2">The sequence shown here is derived from an EMBL/GenBank/DDBJ whole genome shotgun (WGS) entry which is preliminary data.</text>
</comment>
<sequence>MRNNILGGLIVFLAVVTCLILLDDITSSKDQQQITTEFSQDNAHTKDLASVEAEEK</sequence>
<protein>
    <submittedName>
        <fullName evidence="2">Uncharacterized protein</fullName>
    </submittedName>
</protein>
<name>A0ABS3SYB3_9FLAO</name>